<feature type="non-terminal residue" evidence="2">
    <location>
        <position position="84"/>
    </location>
</feature>
<feature type="compositionally biased region" description="Polar residues" evidence="1">
    <location>
        <begin position="67"/>
        <end position="84"/>
    </location>
</feature>
<name>A0A392TZV2_9FABA</name>
<dbReference type="EMBL" id="LXQA010688361">
    <property type="protein sequence ID" value="MCI66087.1"/>
    <property type="molecule type" value="Genomic_DNA"/>
</dbReference>
<keyword evidence="3" id="KW-1185">Reference proteome</keyword>
<proteinExistence type="predicted"/>
<dbReference type="AlphaFoldDB" id="A0A392TZV2"/>
<protein>
    <submittedName>
        <fullName evidence="2">Uncharacterized protein</fullName>
    </submittedName>
</protein>
<sequence length="84" mass="8834">SPPKENDIPEIIPEVDPVVEAVKNVGVNMSESKGPEILDVDPPNVSKDKTSSSIEGVKWEEMISESDVPTRSGGSSIPAVSSTS</sequence>
<organism evidence="2 3">
    <name type="scientific">Trifolium medium</name>
    <dbReference type="NCBI Taxonomy" id="97028"/>
    <lineage>
        <taxon>Eukaryota</taxon>
        <taxon>Viridiplantae</taxon>
        <taxon>Streptophyta</taxon>
        <taxon>Embryophyta</taxon>
        <taxon>Tracheophyta</taxon>
        <taxon>Spermatophyta</taxon>
        <taxon>Magnoliopsida</taxon>
        <taxon>eudicotyledons</taxon>
        <taxon>Gunneridae</taxon>
        <taxon>Pentapetalae</taxon>
        <taxon>rosids</taxon>
        <taxon>fabids</taxon>
        <taxon>Fabales</taxon>
        <taxon>Fabaceae</taxon>
        <taxon>Papilionoideae</taxon>
        <taxon>50 kb inversion clade</taxon>
        <taxon>NPAAA clade</taxon>
        <taxon>Hologalegina</taxon>
        <taxon>IRL clade</taxon>
        <taxon>Trifolieae</taxon>
        <taxon>Trifolium</taxon>
    </lineage>
</organism>
<feature type="non-terminal residue" evidence="2">
    <location>
        <position position="1"/>
    </location>
</feature>
<dbReference type="Proteomes" id="UP000265520">
    <property type="component" value="Unassembled WGS sequence"/>
</dbReference>
<accession>A0A392TZV2</accession>
<evidence type="ECO:0000313" key="2">
    <source>
        <dbReference type="EMBL" id="MCI66087.1"/>
    </source>
</evidence>
<comment type="caution">
    <text evidence="2">The sequence shown here is derived from an EMBL/GenBank/DDBJ whole genome shotgun (WGS) entry which is preliminary data.</text>
</comment>
<evidence type="ECO:0000256" key="1">
    <source>
        <dbReference type="SAM" id="MobiDB-lite"/>
    </source>
</evidence>
<evidence type="ECO:0000313" key="3">
    <source>
        <dbReference type="Proteomes" id="UP000265520"/>
    </source>
</evidence>
<reference evidence="2 3" key="1">
    <citation type="journal article" date="2018" name="Front. Plant Sci.">
        <title>Red Clover (Trifolium pratense) and Zigzag Clover (T. medium) - A Picture of Genomic Similarities and Differences.</title>
        <authorList>
            <person name="Dluhosova J."/>
            <person name="Istvanek J."/>
            <person name="Nedelnik J."/>
            <person name="Repkova J."/>
        </authorList>
    </citation>
    <scope>NUCLEOTIDE SEQUENCE [LARGE SCALE GENOMIC DNA]</scope>
    <source>
        <strain evidence="3">cv. 10/8</strain>
        <tissue evidence="2">Leaf</tissue>
    </source>
</reference>
<feature type="region of interest" description="Disordered" evidence="1">
    <location>
        <begin position="30"/>
        <end position="84"/>
    </location>
</feature>